<name>A0A1D2KYD2_BROTH</name>
<protein>
    <submittedName>
        <fullName evidence="4">Uncharacterized protein</fullName>
    </submittedName>
</protein>
<feature type="domain" description="DnaB/C C-terminal" evidence="2">
    <location>
        <begin position="330"/>
        <end position="394"/>
    </location>
</feature>
<organism evidence="4 5">
    <name type="scientific">Brochothrix thermosphacta</name>
    <name type="common">Microbacterium thermosphactum</name>
    <dbReference type="NCBI Taxonomy" id="2756"/>
    <lineage>
        <taxon>Bacteria</taxon>
        <taxon>Bacillati</taxon>
        <taxon>Bacillota</taxon>
        <taxon>Bacilli</taxon>
        <taxon>Bacillales</taxon>
        <taxon>Listeriaceae</taxon>
        <taxon>Brochothrix</taxon>
    </lineage>
</organism>
<evidence type="ECO:0000259" key="2">
    <source>
        <dbReference type="Pfam" id="PF07261"/>
    </source>
</evidence>
<keyword evidence="5" id="KW-1185">Reference proteome</keyword>
<evidence type="ECO:0000256" key="1">
    <source>
        <dbReference type="ARBA" id="ARBA00093462"/>
    </source>
</evidence>
<evidence type="ECO:0000313" key="4">
    <source>
        <dbReference type="EMBL" id="ATF26481.1"/>
    </source>
</evidence>
<dbReference type="InterPro" id="IPR006343">
    <property type="entry name" value="DnaB/C_C"/>
</dbReference>
<proteinExistence type="inferred from homology"/>
<dbReference type="OrthoDB" id="2082007at2"/>
<sequence length="489" mass="56317">MRQHHLEGNYQPDPGDSYVIETVGLLNDIDRRVLTQLYLPLINVDAYTLYQTFFDHVPTMGTQSEKQTHYQLQTLLADMSQTRLIKARLVLEGVRLLKSFVVDKGDSRHYVYELAPPMDPYHFFNDGVLNLFLFSAVGDRRYRVLKNNWVKTETDKSEMTEITTSFTEVFQFPKTKLTAEAKADTDKLVGRSQATQFDIPDSRFDFERLYSKLSPTFITLSAINDEVKETIRKLYAVYHISEDDMVSLIYRAMQSDGNVDLEQLRKVARDFYQINMGEGAYPKLKVKEPEIQTVDIVQSIGDIQNEGQLIEFLTQIDTFNLIKELSTYGADPTIKELEAVETVMSKRKMPIPVMNALIYYTRLQGNGIDSPEYMEKIARDWDMKGVVTVADVIQSTKAFVDKKQEDYEKWQQRQNNSYRKTDGKANDIIPDWLQKQLAEEDGVTLPAAAEKPVEKVTVPTIIKKKPEIKTDPAMLEKIAQLRKDLKEGR</sequence>
<dbReference type="EMBL" id="CP023483">
    <property type="protein sequence ID" value="ATF26481.1"/>
    <property type="molecule type" value="Genomic_DNA"/>
</dbReference>
<dbReference type="Pfam" id="PF25888">
    <property type="entry name" value="WHD_DnaB"/>
    <property type="match status" value="1"/>
</dbReference>
<dbReference type="Pfam" id="PF07261">
    <property type="entry name" value="DnaB_2"/>
    <property type="match status" value="1"/>
</dbReference>
<dbReference type="KEGG" id="bths:CNY62_08835"/>
<evidence type="ECO:0000313" key="5">
    <source>
        <dbReference type="Proteomes" id="UP000243591"/>
    </source>
</evidence>
<dbReference type="InterPro" id="IPR058660">
    <property type="entry name" value="WHD_DnaB"/>
</dbReference>
<evidence type="ECO:0000259" key="3">
    <source>
        <dbReference type="Pfam" id="PF25888"/>
    </source>
</evidence>
<dbReference type="RefSeq" id="WP_069119343.1">
    <property type="nucleotide sequence ID" value="NZ_CBCPIX010000005.1"/>
</dbReference>
<reference evidence="4 5" key="1">
    <citation type="submission" date="2017-09" db="EMBL/GenBank/DDBJ databases">
        <title>Complete Genome Sequences of Two Strains of the Meat Spoilage Bacterium Brochothrix thermosphacta Isolated from Ground Chicken.</title>
        <authorList>
            <person name="Paoli G.C."/>
            <person name="Wijey C."/>
            <person name="Chen C.-Y."/>
            <person name="Nguyen L."/>
            <person name="Yan X."/>
            <person name="Irwin P.L."/>
        </authorList>
    </citation>
    <scope>NUCLEOTIDE SEQUENCE [LARGE SCALE GENOMIC DNA]</scope>
    <source>
        <strain evidence="4 5">BI</strain>
    </source>
</reference>
<accession>A0A1D2KYD2</accession>
<feature type="domain" description="Replicative helicase loading/DNA remodeling protein DnaB N-terminal winged helix" evidence="3">
    <location>
        <begin position="29"/>
        <end position="264"/>
    </location>
</feature>
<gene>
    <name evidence="4" type="ORF">CNY62_08835</name>
</gene>
<comment type="similarity">
    <text evidence="1">Belongs to the DnaB/DnaD family.</text>
</comment>
<dbReference type="Proteomes" id="UP000243591">
    <property type="component" value="Chromosome"/>
</dbReference>
<dbReference type="STRING" id="2756.BFR44_08465"/>
<dbReference type="AlphaFoldDB" id="A0A1D2KYD2"/>